<dbReference type="InterPro" id="IPR011141">
    <property type="entry name" value="Polyketide_synthase_type-III"/>
</dbReference>
<dbReference type="GO" id="GO:0030639">
    <property type="term" value="P:polyketide biosynthetic process"/>
    <property type="evidence" value="ECO:0007669"/>
    <property type="project" value="TreeGrafter"/>
</dbReference>
<gene>
    <name evidence="6" type="ORF">AJ79_09564</name>
</gene>
<comment type="caution">
    <text evidence="6">The sequence shown here is derived from an EMBL/GenBank/DDBJ whole genome shotgun (WGS) entry which is preliminary data.</text>
</comment>
<keyword evidence="7" id="KW-1185">Reference proteome</keyword>
<name>A0A2B7WIN8_9EURO</name>
<sequence>MAYQLLTRLGLHKYIWSSNLLSQTESSNLTEPHLEILSIGVVYPVGEIHPEDFVAFAKRHYGDSSAIRTTLKLNDASGILVRSSVFPLHEEEMNASEAPSIGRISRLFKEHGVKLAVEACKKAINEWGGSIEDITHLVAVTCTDSSNPGYHEIVARELKLKSDVDKVLLHGVGCSGGLAALRTAANVLQGAAYRSKKGRALVIATEINTSMARCALDQCKEEHRPNIAAVLFSDCASVLVLSNGVQRQEFEQPIYRILNWKQKTIPNTESEIQFNVHANGWKNVLTKDIPYIAANSVGPLFGELVRETPLDLGGQLPHPTNFDWALHPGGLAIIDGTKQALGLSSVHLAASYEVYRNYGNSSSATVISVMDRLRRIPGGKDYVVACAFGPGVSVEMALMVRSR</sequence>
<dbReference type="Pfam" id="PF02797">
    <property type="entry name" value="Chal_sti_synt_C"/>
    <property type="match status" value="1"/>
</dbReference>
<keyword evidence="3" id="KW-0012">Acyltransferase</keyword>
<comment type="similarity">
    <text evidence="1 3">Belongs to the thiolase-like superfamily. Chalcone/stilbene synthases family.</text>
</comment>
<protein>
    <recommendedName>
        <fullName evidence="8">Chalcone synthase</fullName>
    </recommendedName>
</protein>
<organism evidence="6 7">
    <name type="scientific">Helicocarpus griseus UAMH5409</name>
    <dbReference type="NCBI Taxonomy" id="1447875"/>
    <lineage>
        <taxon>Eukaryota</taxon>
        <taxon>Fungi</taxon>
        <taxon>Dikarya</taxon>
        <taxon>Ascomycota</taxon>
        <taxon>Pezizomycotina</taxon>
        <taxon>Eurotiomycetes</taxon>
        <taxon>Eurotiomycetidae</taxon>
        <taxon>Onygenales</taxon>
        <taxon>Ajellomycetaceae</taxon>
        <taxon>Helicocarpus</taxon>
    </lineage>
</organism>
<evidence type="ECO:0000259" key="4">
    <source>
        <dbReference type="Pfam" id="PF00195"/>
    </source>
</evidence>
<dbReference type="OrthoDB" id="329835at2759"/>
<dbReference type="PANTHER" id="PTHR11877:SF46">
    <property type="entry name" value="TYPE III POLYKETIDE SYNTHASE A"/>
    <property type="match status" value="1"/>
</dbReference>
<evidence type="ECO:0000313" key="7">
    <source>
        <dbReference type="Proteomes" id="UP000223968"/>
    </source>
</evidence>
<evidence type="ECO:0000256" key="3">
    <source>
        <dbReference type="RuleBase" id="RU003633"/>
    </source>
</evidence>
<dbReference type="AlphaFoldDB" id="A0A2B7WIN8"/>
<dbReference type="PIRSF" id="PIRSF000451">
    <property type="entry name" value="PKS_III"/>
    <property type="match status" value="1"/>
</dbReference>
<dbReference type="Gene3D" id="3.40.47.10">
    <property type="match status" value="2"/>
</dbReference>
<keyword evidence="2 3" id="KW-0808">Transferase</keyword>
<dbReference type="InterPro" id="IPR001099">
    <property type="entry name" value="Chalcone/stilbene_synt_N"/>
</dbReference>
<accession>A0A2B7WIN8</accession>
<evidence type="ECO:0000256" key="2">
    <source>
        <dbReference type="ARBA" id="ARBA00022679"/>
    </source>
</evidence>
<dbReference type="PANTHER" id="PTHR11877">
    <property type="entry name" value="HYDROXYMETHYLGLUTARYL-COA SYNTHASE"/>
    <property type="match status" value="1"/>
</dbReference>
<dbReference type="SUPFAM" id="SSF53901">
    <property type="entry name" value="Thiolase-like"/>
    <property type="match status" value="2"/>
</dbReference>
<evidence type="ECO:0000313" key="6">
    <source>
        <dbReference type="EMBL" id="PGG96504.1"/>
    </source>
</evidence>
<dbReference type="EMBL" id="PDNB01000278">
    <property type="protein sequence ID" value="PGG96504.1"/>
    <property type="molecule type" value="Genomic_DNA"/>
</dbReference>
<dbReference type="InterPro" id="IPR012328">
    <property type="entry name" value="Chalcone/stilbene_synt_C"/>
</dbReference>
<dbReference type="Proteomes" id="UP000223968">
    <property type="component" value="Unassembled WGS sequence"/>
</dbReference>
<dbReference type="GO" id="GO:0016747">
    <property type="term" value="F:acyltransferase activity, transferring groups other than amino-acyl groups"/>
    <property type="evidence" value="ECO:0007669"/>
    <property type="project" value="InterPro"/>
</dbReference>
<evidence type="ECO:0000256" key="1">
    <source>
        <dbReference type="ARBA" id="ARBA00005531"/>
    </source>
</evidence>
<proteinExistence type="inferred from homology"/>
<dbReference type="CDD" id="cd00831">
    <property type="entry name" value="CHS_like"/>
    <property type="match status" value="1"/>
</dbReference>
<feature type="domain" description="Chalcone/stilbene synthase N-terminal" evidence="4">
    <location>
        <begin position="91"/>
        <end position="241"/>
    </location>
</feature>
<evidence type="ECO:0008006" key="8">
    <source>
        <dbReference type="Google" id="ProtNLM"/>
    </source>
</evidence>
<dbReference type="InterPro" id="IPR016039">
    <property type="entry name" value="Thiolase-like"/>
</dbReference>
<reference evidence="6 7" key="1">
    <citation type="submission" date="2017-10" db="EMBL/GenBank/DDBJ databases">
        <title>Comparative genomics in systemic dimorphic fungi from Ajellomycetaceae.</title>
        <authorList>
            <person name="Munoz J.F."/>
            <person name="Mcewen J.G."/>
            <person name="Clay O.K."/>
            <person name="Cuomo C.A."/>
        </authorList>
    </citation>
    <scope>NUCLEOTIDE SEQUENCE [LARGE SCALE GENOMIC DNA]</scope>
    <source>
        <strain evidence="6 7">UAMH5409</strain>
    </source>
</reference>
<evidence type="ECO:0000259" key="5">
    <source>
        <dbReference type="Pfam" id="PF02797"/>
    </source>
</evidence>
<dbReference type="Pfam" id="PF00195">
    <property type="entry name" value="Chal_sti_synt_N"/>
    <property type="match status" value="1"/>
</dbReference>
<feature type="domain" description="Chalcone/stilbene synthase C-terminal" evidence="5">
    <location>
        <begin position="261"/>
        <end position="399"/>
    </location>
</feature>
<dbReference type="STRING" id="1447875.A0A2B7WIN8"/>